<dbReference type="RefSeq" id="XP_003026761.1">
    <property type="nucleotide sequence ID" value="XM_003026715.1"/>
</dbReference>
<dbReference type="Pfam" id="PF00704">
    <property type="entry name" value="Glyco_hydro_18"/>
    <property type="match status" value="1"/>
</dbReference>
<dbReference type="InterPro" id="IPR003610">
    <property type="entry name" value="CBM5/12"/>
</dbReference>
<dbReference type="InterPro" id="IPR017853">
    <property type="entry name" value="GH"/>
</dbReference>
<dbReference type="CDD" id="cd12215">
    <property type="entry name" value="ChiC_BD"/>
    <property type="match status" value="1"/>
</dbReference>
<dbReference type="GO" id="GO:0005576">
    <property type="term" value="C:extracellular region"/>
    <property type="evidence" value="ECO:0007669"/>
    <property type="project" value="InterPro"/>
</dbReference>
<evidence type="ECO:0000256" key="5">
    <source>
        <dbReference type="ARBA" id="ARBA00023024"/>
    </source>
</evidence>
<dbReference type="AlphaFoldDB" id="D8QJS4"/>
<keyword evidence="6" id="KW-0119">Carbohydrate metabolism</keyword>
<dbReference type="KEGG" id="scm:SCHCO_02706622"/>
<dbReference type="GO" id="GO:0008843">
    <property type="term" value="F:endochitinase activity"/>
    <property type="evidence" value="ECO:0007669"/>
    <property type="project" value="UniProtKB-EC"/>
</dbReference>
<dbReference type="GO" id="GO:0030246">
    <property type="term" value="F:carbohydrate binding"/>
    <property type="evidence" value="ECO:0007669"/>
    <property type="project" value="InterPro"/>
</dbReference>
<evidence type="ECO:0000256" key="4">
    <source>
        <dbReference type="ARBA" id="ARBA00022801"/>
    </source>
</evidence>
<dbReference type="InterPro" id="IPR050314">
    <property type="entry name" value="Glycosyl_Hydrlase_18"/>
</dbReference>
<dbReference type="eggNOG" id="KOG2806">
    <property type="taxonomic scope" value="Eukaryota"/>
</dbReference>
<keyword evidence="7 9" id="KW-0326">Glycosidase</keyword>
<dbReference type="InterPro" id="IPR001223">
    <property type="entry name" value="Glyco_hydro18_cat"/>
</dbReference>
<dbReference type="EMBL" id="GL377315">
    <property type="protein sequence ID" value="EFI91858.1"/>
    <property type="molecule type" value="Genomic_DNA"/>
</dbReference>
<dbReference type="VEuPathDB" id="FungiDB:SCHCODRAFT_02706622"/>
<dbReference type="OMA" id="GASHYNI"/>
<dbReference type="EC" id="3.2.1.14" evidence="3"/>
<evidence type="ECO:0000256" key="3">
    <source>
        <dbReference type="ARBA" id="ARBA00012729"/>
    </source>
</evidence>
<dbReference type="SMART" id="SM00495">
    <property type="entry name" value="ChtBD3"/>
    <property type="match status" value="1"/>
</dbReference>
<dbReference type="GeneID" id="9593705"/>
<name>D8QJS4_SCHCM</name>
<dbReference type="GO" id="GO:0000272">
    <property type="term" value="P:polysaccharide catabolic process"/>
    <property type="evidence" value="ECO:0007669"/>
    <property type="project" value="UniProtKB-KW"/>
</dbReference>
<dbReference type="SMART" id="SM00636">
    <property type="entry name" value="Glyco_18"/>
    <property type="match status" value="1"/>
</dbReference>
<evidence type="ECO:0000259" key="12">
    <source>
        <dbReference type="PROSITE" id="PS51910"/>
    </source>
</evidence>
<dbReference type="CDD" id="cd06548">
    <property type="entry name" value="GH18_chitinase"/>
    <property type="match status" value="1"/>
</dbReference>
<evidence type="ECO:0000256" key="6">
    <source>
        <dbReference type="ARBA" id="ARBA00023277"/>
    </source>
</evidence>
<keyword evidence="5" id="KW-0146">Chitin degradation</keyword>
<evidence type="ECO:0000256" key="9">
    <source>
        <dbReference type="RuleBase" id="RU000489"/>
    </source>
</evidence>
<dbReference type="PANTHER" id="PTHR11177">
    <property type="entry name" value="CHITINASE"/>
    <property type="match status" value="1"/>
</dbReference>
<evidence type="ECO:0000256" key="8">
    <source>
        <dbReference type="ARBA" id="ARBA00023326"/>
    </source>
</evidence>
<protein>
    <recommendedName>
        <fullName evidence="3">chitinase</fullName>
        <ecNumber evidence="3">3.2.1.14</ecNumber>
    </recommendedName>
</protein>
<evidence type="ECO:0000313" key="14">
    <source>
        <dbReference type="Proteomes" id="UP000007431"/>
    </source>
</evidence>
<evidence type="ECO:0000256" key="10">
    <source>
        <dbReference type="SAM" id="MobiDB-lite"/>
    </source>
</evidence>
<gene>
    <name evidence="13" type="ORF">SCHCODRAFT_238357</name>
</gene>
<dbReference type="InterPro" id="IPR029070">
    <property type="entry name" value="Chitinase_insertion_sf"/>
</dbReference>
<dbReference type="PANTHER" id="PTHR11177:SF317">
    <property type="entry name" value="CHITINASE 12-RELATED"/>
    <property type="match status" value="1"/>
</dbReference>
<dbReference type="SUPFAM" id="SSF51445">
    <property type="entry name" value="(Trans)glycosidases"/>
    <property type="match status" value="1"/>
</dbReference>
<proteinExistence type="inferred from homology"/>
<dbReference type="HOGENOM" id="CLU_002833_1_0_1"/>
<dbReference type="InParanoid" id="D8QJS4"/>
<feature type="chain" id="PRO_5003121006" description="chitinase" evidence="11">
    <location>
        <begin position="21"/>
        <end position="506"/>
    </location>
</feature>
<keyword evidence="4 9" id="KW-0378">Hydrolase</keyword>
<dbReference type="InterPro" id="IPR036573">
    <property type="entry name" value="CBM_sf_5/12"/>
</dbReference>
<keyword evidence="11" id="KW-0732">Signal</keyword>
<evidence type="ECO:0000256" key="2">
    <source>
        <dbReference type="ARBA" id="ARBA00008682"/>
    </source>
</evidence>
<dbReference type="GO" id="GO:0006032">
    <property type="term" value="P:chitin catabolic process"/>
    <property type="evidence" value="ECO:0007669"/>
    <property type="project" value="UniProtKB-KW"/>
</dbReference>
<feature type="domain" description="GH18" evidence="12">
    <location>
        <begin position="55"/>
        <end position="418"/>
    </location>
</feature>
<dbReference type="Gene3D" id="3.10.50.10">
    <property type="match status" value="1"/>
</dbReference>
<dbReference type="Gene3D" id="2.10.10.20">
    <property type="entry name" value="Carbohydrate-binding module superfamily 5/12"/>
    <property type="match status" value="1"/>
</dbReference>
<dbReference type="GO" id="GO:0008061">
    <property type="term" value="F:chitin binding"/>
    <property type="evidence" value="ECO:0007669"/>
    <property type="project" value="InterPro"/>
</dbReference>
<feature type="signal peptide" evidence="11">
    <location>
        <begin position="1"/>
        <end position="20"/>
    </location>
</feature>
<evidence type="ECO:0000256" key="11">
    <source>
        <dbReference type="SAM" id="SignalP"/>
    </source>
</evidence>
<dbReference type="FunFam" id="3.10.50.10:FF:000005">
    <property type="entry name" value="Endochitinase B1"/>
    <property type="match status" value="1"/>
</dbReference>
<dbReference type="InterPro" id="IPR011583">
    <property type="entry name" value="Chitinase_II/V-like_cat"/>
</dbReference>
<evidence type="ECO:0000256" key="7">
    <source>
        <dbReference type="ARBA" id="ARBA00023295"/>
    </source>
</evidence>
<dbReference type="STRING" id="578458.D8QJS4"/>
<accession>D8QJS4</accession>
<dbReference type="SUPFAM" id="SSF51055">
    <property type="entry name" value="Carbohydrate binding domain"/>
    <property type="match status" value="1"/>
</dbReference>
<dbReference type="InterPro" id="IPR001579">
    <property type="entry name" value="Glyco_hydro_18_chit_AS"/>
</dbReference>
<keyword evidence="8" id="KW-0624">Polysaccharide degradation</keyword>
<comment type="catalytic activity">
    <reaction evidence="1">
        <text>Random endo-hydrolysis of N-acetyl-beta-D-glucosaminide (1-&gt;4)-beta-linkages in chitin and chitodextrins.</text>
        <dbReference type="EC" id="3.2.1.14"/>
    </reaction>
</comment>
<evidence type="ECO:0000256" key="1">
    <source>
        <dbReference type="ARBA" id="ARBA00000822"/>
    </source>
</evidence>
<dbReference type="Proteomes" id="UP000007431">
    <property type="component" value="Unassembled WGS sequence"/>
</dbReference>
<evidence type="ECO:0000313" key="13">
    <source>
        <dbReference type="EMBL" id="EFI91858.1"/>
    </source>
</evidence>
<keyword evidence="14" id="KW-1185">Reference proteome</keyword>
<dbReference type="PROSITE" id="PS01095">
    <property type="entry name" value="GH18_1"/>
    <property type="match status" value="1"/>
</dbReference>
<feature type="region of interest" description="Disordered" evidence="10">
    <location>
        <begin position="430"/>
        <end position="458"/>
    </location>
</feature>
<organism evidence="14">
    <name type="scientific">Schizophyllum commune (strain H4-8 / FGSC 9210)</name>
    <name type="common">Split gill fungus</name>
    <dbReference type="NCBI Taxonomy" id="578458"/>
    <lineage>
        <taxon>Eukaryota</taxon>
        <taxon>Fungi</taxon>
        <taxon>Dikarya</taxon>
        <taxon>Basidiomycota</taxon>
        <taxon>Agaricomycotina</taxon>
        <taxon>Agaricomycetes</taxon>
        <taxon>Agaricomycetidae</taxon>
        <taxon>Agaricales</taxon>
        <taxon>Schizophyllaceae</taxon>
        <taxon>Schizophyllum</taxon>
    </lineage>
</organism>
<dbReference type="SUPFAM" id="SSF54556">
    <property type="entry name" value="Chitinase insertion domain"/>
    <property type="match status" value="1"/>
</dbReference>
<dbReference type="PROSITE" id="PS51910">
    <property type="entry name" value="GH18_2"/>
    <property type="match status" value="1"/>
</dbReference>
<dbReference type="Pfam" id="PF02839">
    <property type="entry name" value="CBM_5_12"/>
    <property type="match status" value="1"/>
</dbReference>
<comment type="similarity">
    <text evidence="2">Belongs to the glycosyl hydrolase 18 family. Chitinase class V subfamily.</text>
</comment>
<dbReference type="Gene3D" id="3.20.20.80">
    <property type="entry name" value="Glycosidases"/>
    <property type="match status" value="1"/>
</dbReference>
<sequence length="506" mass="54482">MIFLSILFAILPYVAQLASATESMKIPANKNETMNIFPIQQNAPVHEIQKRATGRVNSAYYVNWAIYAGLGNFYPQAIVTKDLTHILYGFADTSASTGAITLTDAWADEQIHFPGDSYSEPGNNLYGCLKQMYLIKLANRNIKVLLSVGGYTYSQNGHFAFVTNPAARTQFVNSAVRLVEDYGFDGIDIDFEYPASAEQGAGFAALFTELRAALNRLQQSKGDATPYEISAAVSAGADNYRYLNVGTMNAALTYWNLMAYDYAGSWLPTVANQANLYPDGYNNVSTKAALDWYRANGATASKIVLGLPLYGRAFENTDGLGHTYNGVGPGTSELGIYSYKTLPLAGARVYENSTSVASYSYDSSKREFVSYDTPGIARTKAQYVANNGLAGTMFWELASDKVGADSLPGVTHSVFGALDSTQNHINYPSSKWDNVRNNMGGKGGGGTPPPPPPGGKCSGVAAWSASVAYTGGQTATYNKHLWTAKWWTQNEAPGSSSGVWADNGAC</sequence>
<reference evidence="13 14" key="1">
    <citation type="journal article" date="2010" name="Nat. Biotechnol.">
        <title>Genome sequence of the model mushroom Schizophyllum commune.</title>
        <authorList>
            <person name="Ohm R.A."/>
            <person name="de Jong J.F."/>
            <person name="Lugones L.G."/>
            <person name="Aerts A."/>
            <person name="Kothe E."/>
            <person name="Stajich J.E."/>
            <person name="de Vries R.P."/>
            <person name="Record E."/>
            <person name="Levasseur A."/>
            <person name="Baker S.E."/>
            <person name="Bartholomew K.A."/>
            <person name="Coutinho P.M."/>
            <person name="Erdmann S."/>
            <person name="Fowler T.J."/>
            <person name="Gathman A.C."/>
            <person name="Lombard V."/>
            <person name="Henrissat B."/>
            <person name="Knabe N."/>
            <person name="Kuees U."/>
            <person name="Lilly W.W."/>
            <person name="Lindquist E."/>
            <person name="Lucas S."/>
            <person name="Magnuson J.K."/>
            <person name="Piumi F."/>
            <person name="Raudaskoski M."/>
            <person name="Salamov A."/>
            <person name="Schmutz J."/>
            <person name="Schwarze F.W.M.R."/>
            <person name="vanKuyk P.A."/>
            <person name="Horton J.S."/>
            <person name="Grigoriev I.V."/>
            <person name="Woesten H.A.B."/>
        </authorList>
    </citation>
    <scope>NUCLEOTIDE SEQUENCE [LARGE SCALE GENOMIC DNA]</scope>
    <source>
        <strain evidence="14">H4-8 / FGSC 9210</strain>
    </source>
</reference>
<dbReference type="OrthoDB" id="76388at2759"/>